<organism evidence="12 13">
    <name type="scientific">Micromonas commoda (strain RCC299 / NOUM17 / CCMP2709)</name>
    <name type="common">Picoplanktonic green alga</name>
    <dbReference type="NCBI Taxonomy" id="296587"/>
    <lineage>
        <taxon>Eukaryota</taxon>
        <taxon>Viridiplantae</taxon>
        <taxon>Chlorophyta</taxon>
        <taxon>Mamiellophyceae</taxon>
        <taxon>Mamiellales</taxon>
        <taxon>Mamiellaceae</taxon>
        <taxon>Micromonas</taxon>
    </lineage>
</organism>
<evidence type="ECO:0000256" key="6">
    <source>
        <dbReference type="ARBA" id="ARBA00022833"/>
    </source>
</evidence>
<keyword evidence="8" id="KW-0472">Membrane</keyword>
<evidence type="ECO:0000256" key="4">
    <source>
        <dbReference type="ARBA" id="ARBA00022771"/>
    </source>
</evidence>
<evidence type="ECO:0000256" key="2">
    <source>
        <dbReference type="ARBA" id="ARBA00022692"/>
    </source>
</evidence>
<dbReference type="Pfam" id="PF13639">
    <property type="entry name" value="zf-RING_2"/>
    <property type="match status" value="1"/>
</dbReference>
<comment type="subcellular location">
    <subcellularLocation>
        <location evidence="1">Membrane</location>
        <topology evidence="1">Multi-pass membrane protein</topology>
    </subcellularLocation>
</comment>
<evidence type="ECO:0000256" key="8">
    <source>
        <dbReference type="ARBA" id="ARBA00023136"/>
    </source>
</evidence>
<evidence type="ECO:0000313" key="12">
    <source>
        <dbReference type="EMBL" id="ACO61938.1"/>
    </source>
</evidence>
<dbReference type="CDD" id="cd16532">
    <property type="entry name" value="RING-HC_RNFT1-like"/>
    <property type="match status" value="1"/>
</dbReference>
<feature type="compositionally biased region" description="Low complexity" evidence="10">
    <location>
        <begin position="408"/>
        <end position="419"/>
    </location>
</feature>
<evidence type="ECO:0000256" key="10">
    <source>
        <dbReference type="SAM" id="MobiDB-lite"/>
    </source>
</evidence>
<dbReference type="GO" id="GO:0061630">
    <property type="term" value="F:ubiquitin protein ligase activity"/>
    <property type="evidence" value="ECO:0007669"/>
    <property type="project" value="InterPro"/>
</dbReference>
<evidence type="ECO:0000256" key="3">
    <source>
        <dbReference type="ARBA" id="ARBA00022723"/>
    </source>
</evidence>
<dbReference type="PROSITE" id="PS00518">
    <property type="entry name" value="ZF_RING_1"/>
    <property type="match status" value="1"/>
</dbReference>
<feature type="region of interest" description="Disordered" evidence="10">
    <location>
        <begin position="354"/>
        <end position="428"/>
    </location>
</feature>
<dbReference type="InterPro" id="IPR017907">
    <property type="entry name" value="Znf_RING_CS"/>
</dbReference>
<dbReference type="GO" id="GO:1904294">
    <property type="term" value="P:positive regulation of ERAD pathway"/>
    <property type="evidence" value="ECO:0007669"/>
    <property type="project" value="InterPro"/>
</dbReference>
<dbReference type="AlphaFoldDB" id="C1E2M2"/>
<dbReference type="GO" id="GO:0016020">
    <property type="term" value="C:membrane"/>
    <property type="evidence" value="ECO:0007669"/>
    <property type="project" value="UniProtKB-SubCell"/>
</dbReference>
<keyword evidence="3" id="KW-0479">Metal-binding</keyword>
<feature type="region of interest" description="Disordered" evidence="10">
    <location>
        <begin position="1"/>
        <end position="31"/>
    </location>
</feature>
<dbReference type="GeneID" id="8242301"/>
<dbReference type="InParanoid" id="C1E2M2"/>
<feature type="region of interest" description="Disordered" evidence="10">
    <location>
        <begin position="152"/>
        <end position="173"/>
    </location>
</feature>
<dbReference type="GO" id="GO:0008270">
    <property type="term" value="F:zinc ion binding"/>
    <property type="evidence" value="ECO:0007669"/>
    <property type="project" value="UniProtKB-KW"/>
</dbReference>
<proteinExistence type="predicted"/>
<dbReference type="InterPro" id="IPR044235">
    <property type="entry name" value="RNFT1/2"/>
</dbReference>
<dbReference type="InterPro" id="IPR013083">
    <property type="entry name" value="Znf_RING/FYVE/PHD"/>
</dbReference>
<evidence type="ECO:0000256" key="9">
    <source>
        <dbReference type="PROSITE-ProRule" id="PRU00175"/>
    </source>
</evidence>
<dbReference type="PANTHER" id="PTHR15860">
    <property type="entry name" value="UNCHARACTERIZED RING FINGER-CONTAINING PROTEIN"/>
    <property type="match status" value="1"/>
</dbReference>
<dbReference type="RefSeq" id="XP_002500680.1">
    <property type="nucleotide sequence ID" value="XM_002500634.1"/>
</dbReference>
<evidence type="ECO:0000313" key="13">
    <source>
        <dbReference type="Proteomes" id="UP000002009"/>
    </source>
</evidence>
<dbReference type="KEGG" id="mis:MICPUN_57295"/>
<evidence type="ECO:0000259" key="11">
    <source>
        <dbReference type="PROSITE" id="PS50089"/>
    </source>
</evidence>
<keyword evidence="7" id="KW-1133">Transmembrane helix</keyword>
<name>C1E2M2_MICCC</name>
<dbReference type="InterPro" id="IPR001841">
    <property type="entry name" value="Znf_RING"/>
</dbReference>
<protein>
    <recommendedName>
        <fullName evidence="11">RING-type domain-containing protein</fullName>
    </recommendedName>
</protein>
<keyword evidence="4 9" id="KW-0863">Zinc-finger</keyword>
<dbReference type="Gene3D" id="3.30.40.10">
    <property type="entry name" value="Zinc/RING finger domain, C3HC4 (zinc finger)"/>
    <property type="match status" value="1"/>
</dbReference>
<keyword evidence="5" id="KW-0833">Ubl conjugation pathway</keyword>
<accession>C1E2M2</accession>
<evidence type="ECO:0000256" key="7">
    <source>
        <dbReference type="ARBA" id="ARBA00022989"/>
    </source>
</evidence>
<dbReference type="OMA" id="GEWFERE"/>
<dbReference type="eggNOG" id="KOG0802">
    <property type="taxonomic scope" value="Eukaryota"/>
</dbReference>
<feature type="domain" description="RING-type" evidence="11">
    <location>
        <begin position="526"/>
        <end position="564"/>
    </location>
</feature>
<dbReference type="PROSITE" id="PS50089">
    <property type="entry name" value="ZF_RING_2"/>
    <property type="match status" value="1"/>
</dbReference>
<keyword evidence="6" id="KW-0862">Zinc</keyword>
<dbReference type="OrthoDB" id="9049620at2759"/>
<keyword evidence="13" id="KW-1185">Reference proteome</keyword>
<sequence>MSGHGGMSPRGGLTRILVASPDAPEADAGPASVVERAPLSAEDIERIAPNAVGTAGALRVATPPTDDAEGDGMAALTARTALQRILEAFAGAAPTGGARTVSERDRALRSLESLLAARAERARNRGDGGATDAATTDLRRLERLLEMNRELDAITGDGDAPGGGSGGDDVERGASWNDAEISVDGGGGGANNNNADRSLGVDLQVAARWLEQTVPVGVILLAVYSFRNARAILAFVWCFAVCVRLNDAVKAQVAQRSERKPRDAAYVLCVVAMTVTCAYAVLPDDGFWDRVAFKPLDTPMPFTVSVWQCAAADAMARFASISAKAVALLASHVHVGGFGAFGTYIWGGGTGGGVAGRGGGGKERRNRGGGEAMDRSTARDESATAVGTTGAGGGGDLTHRATHGGTGEATAGASAAAPGRVPVDARGGRSAHRRLTARLSLLEHASLLHRTALPIPVWFAFFRDEEELGKGAACLAAGAYLAVKLRTVLERVHGVRTVARQCWNAEGAAYGVPASPEDVAESGDCCAICQERYDRPVRLGCRHVFCEECVGEWFERERTCPLCRATVASAGARSYGDGGTVMYAHIF</sequence>
<gene>
    <name evidence="12" type="ORF">MICPUN_57295</name>
</gene>
<feature type="compositionally biased region" description="Basic and acidic residues" evidence="10">
    <location>
        <begin position="360"/>
        <end position="382"/>
    </location>
</feature>
<dbReference type="SMART" id="SM00184">
    <property type="entry name" value="RING"/>
    <property type="match status" value="1"/>
</dbReference>
<evidence type="ECO:0000256" key="1">
    <source>
        <dbReference type="ARBA" id="ARBA00004141"/>
    </source>
</evidence>
<keyword evidence="2" id="KW-0812">Transmembrane</keyword>
<evidence type="ECO:0000256" key="5">
    <source>
        <dbReference type="ARBA" id="ARBA00022786"/>
    </source>
</evidence>
<dbReference type="PANTHER" id="PTHR15860:SF0">
    <property type="entry name" value="LP20373P"/>
    <property type="match status" value="1"/>
</dbReference>
<dbReference type="SUPFAM" id="SSF57850">
    <property type="entry name" value="RING/U-box"/>
    <property type="match status" value="1"/>
</dbReference>
<dbReference type="FunCoup" id="C1E2M2">
    <property type="interactions" value="1299"/>
</dbReference>
<reference evidence="12 13" key="1">
    <citation type="journal article" date="2009" name="Science">
        <title>Green evolution and dynamic adaptations revealed by genomes of the marine picoeukaryotes Micromonas.</title>
        <authorList>
            <person name="Worden A.Z."/>
            <person name="Lee J.H."/>
            <person name="Mock T."/>
            <person name="Rouze P."/>
            <person name="Simmons M.P."/>
            <person name="Aerts A.L."/>
            <person name="Allen A.E."/>
            <person name="Cuvelier M.L."/>
            <person name="Derelle E."/>
            <person name="Everett M.V."/>
            <person name="Foulon E."/>
            <person name="Grimwood J."/>
            <person name="Gundlach H."/>
            <person name="Henrissat B."/>
            <person name="Napoli C."/>
            <person name="McDonald S.M."/>
            <person name="Parker M.S."/>
            <person name="Rombauts S."/>
            <person name="Salamov A."/>
            <person name="Von Dassow P."/>
            <person name="Badger J.H."/>
            <person name="Coutinho P.M."/>
            <person name="Demir E."/>
            <person name="Dubchak I."/>
            <person name="Gentemann C."/>
            <person name="Eikrem W."/>
            <person name="Gready J.E."/>
            <person name="John U."/>
            <person name="Lanier W."/>
            <person name="Lindquist E.A."/>
            <person name="Lucas S."/>
            <person name="Mayer K.F."/>
            <person name="Moreau H."/>
            <person name="Not F."/>
            <person name="Otillar R."/>
            <person name="Panaud O."/>
            <person name="Pangilinan J."/>
            <person name="Paulsen I."/>
            <person name="Piegu B."/>
            <person name="Poliakov A."/>
            <person name="Robbens S."/>
            <person name="Schmutz J."/>
            <person name="Toulza E."/>
            <person name="Wyss T."/>
            <person name="Zelensky A."/>
            <person name="Zhou K."/>
            <person name="Armbrust E.V."/>
            <person name="Bhattacharya D."/>
            <person name="Goodenough U.W."/>
            <person name="Van de Peer Y."/>
            <person name="Grigoriev I.V."/>
        </authorList>
    </citation>
    <scope>NUCLEOTIDE SEQUENCE [LARGE SCALE GENOMIC DNA]</scope>
    <source>
        <strain evidence="13">RCC299 / NOUM17</strain>
    </source>
</reference>
<dbReference type="EMBL" id="CP001324">
    <property type="protein sequence ID" value="ACO61938.1"/>
    <property type="molecule type" value="Genomic_DNA"/>
</dbReference>
<dbReference type="Proteomes" id="UP000002009">
    <property type="component" value="Chromosome 3"/>
</dbReference>